<evidence type="ECO:0000313" key="2">
    <source>
        <dbReference type="Proteomes" id="UP001162029"/>
    </source>
</evidence>
<reference evidence="1" key="1">
    <citation type="submission" date="2022-12" db="EMBL/GenBank/DDBJ databases">
        <authorList>
            <person name="Webb A."/>
        </authorList>
    </citation>
    <scope>NUCLEOTIDE SEQUENCE</scope>
    <source>
        <strain evidence="1">Pd1</strain>
    </source>
</reference>
<name>A0AAV0UQH8_9STRA</name>
<proteinExistence type="predicted"/>
<evidence type="ECO:0000313" key="1">
    <source>
        <dbReference type="EMBL" id="CAI5736944.1"/>
    </source>
</evidence>
<comment type="caution">
    <text evidence="1">The sequence shown here is derived from an EMBL/GenBank/DDBJ whole genome shotgun (WGS) entry which is preliminary data.</text>
</comment>
<keyword evidence="2" id="KW-1185">Reference proteome</keyword>
<dbReference type="Proteomes" id="UP001162029">
    <property type="component" value="Unassembled WGS sequence"/>
</dbReference>
<gene>
    <name evidence="1" type="ORF">PDE001_LOCUS6456</name>
</gene>
<accession>A0AAV0UQH8</accession>
<dbReference type="EMBL" id="CANTFM010001215">
    <property type="protein sequence ID" value="CAI5736944.1"/>
    <property type="molecule type" value="Genomic_DNA"/>
</dbReference>
<protein>
    <submittedName>
        <fullName evidence="1">Uncharacterized protein</fullName>
    </submittedName>
</protein>
<sequence length="367" mass="41648">MELRRRCQRHVRVAEFVVVDAMSLGPIRTDSNGAIPPNGNQLTLFAGLVEVLYARNAWLAVRVDIWTSSDICYRQVKFLNGYLHKGLNAEDHVDQVLLEMTHNDSWMTLQQVEELEMSIADRGDLPALTADELTQVLTDVVQKVVDTFKAVQVQTLQTSTSQRAKFEYELLQHLPELELLVLKRQSTGNCYVLFALPLLGESLQWDAKALLENGELDSVYIPDGFNAPNFSDTTDRPTGFIGKKFLEQWRRRKDFIAELRRRVIVLEYDAVDFSQVFFMLQEQLDVQAPLHIMVLRLEFTTAYFFTNCMSDLQVTLLSGDDGVSPVIVPLDASSIPHNSDDVAGSQACVSQFLEFTQKGLLQHFYGH</sequence>
<organism evidence="1 2">
    <name type="scientific">Peronospora destructor</name>
    <dbReference type="NCBI Taxonomy" id="86335"/>
    <lineage>
        <taxon>Eukaryota</taxon>
        <taxon>Sar</taxon>
        <taxon>Stramenopiles</taxon>
        <taxon>Oomycota</taxon>
        <taxon>Peronosporomycetes</taxon>
        <taxon>Peronosporales</taxon>
        <taxon>Peronosporaceae</taxon>
        <taxon>Peronospora</taxon>
    </lineage>
</organism>
<dbReference type="AlphaFoldDB" id="A0AAV0UQH8"/>